<evidence type="ECO:0000313" key="3">
    <source>
        <dbReference type="Proteomes" id="UP000319383"/>
    </source>
</evidence>
<dbReference type="AlphaFoldDB" id="A0A517ZIG3"/>
<dbReference type="RefSeq" id="WP_145374332.1">
    <property type="nucleotide sequence ID" value="NZ_CP036276.1"/>
</dbReference>
<dbReference type="KEGG" id="sdyn:Mal52_07200"/>
<reference evidence="2 3" key="1">
    <citation type="submission" date="2019-02" db="EMBL/GenBank/DDBJ databases">
        <title>Deep-cultivation of Planctomycetes and their phenomic and genomic characterization uncovers novel biology.</title>
        <authorList>
            <person name="Wiegand S."/>
            <person name="Jogler M."/>
            <person name="Boedeker C."/>
            <person name="Pinto D."/>
            <person name="Vollmers J."/>
            <person name="Rivas-Marin E."/>
            <person name="Kohn T."/>
            <person name="Peeters S.H."/>
            <person name="Heuer A."/>
            <person name="Rast P."/>
            <person name="Oberbeckmann S."/>
            <person name="Bunk B."/>
            <person name="Jeske O."/>
            <person name="Meyerdierks A."/>
            <person name="Storesund J.E."/>
            <person name="Kallscheuer N."/>
            <person name="Luecker S."/>
            <person name="Lage O.M."/>
            <person name="Pohl T."/>
            <person name="Merkel B.J."/>
            <person name="Hornburger P."/>
            <person name="Mueller R.-W."/>
            <person name="Bruemmer F."/>
            <person name="Labrenz M."/>
            <person name="Spormann A.M."/>
            <person name="Op den Camp H."/>
            <person name="Overmann J."/>
            <person name="Amann R."/>
            <person name="Jetten M.S.M."/>
            <person name="Mascher T."/>
            <person name="Medema M.H."/>
            <person name="Devos D.P."/>
            <person name="Kaster A.-K."/>
            <person name="Ovreas L."/>
            <person name="Rohde M."/>
            <person name="Galperin M.Y."/>
            <person name="Jogler C."/>
        </authorList>
    </citation>
    <scope>NUCLEOTIDE SEQUENCE [LARGE SCALE GENOMIC DNA]</scope>
    <source>
        <strain evidence="2 3">Mal52</strain>
    </source>
</reference>
<name>A0A517ZIG3_9PLAN</name>
<feature type="transmembrane region" description="Helical" evidence="1">
    <location>
        <begin position="6"/>
        <end position="24"/>
    </location>
</feature>
<accession>A0A517ZIG3</accession>
<keyword evidence="1" id="KW-0472">Membrane</keyword>
<proteinExistence type="predicted"/>
<evidence type="ECO:0000313" key="2">
    <source>
        <dbReference type="EMBL" id="QDU42264.1"/>
    </source>
</evidence>
<dbReference type="EMBL" id="CP036276">
    <property type="protein sequence ID" value="QDU42264.1"/>
    <property type="molecule type" value="Genomic_DNA"/>
</dbReference>
<keyword evidence="1" id="KW-0812">Transmembrane</keyword>
<organism evidence="2 3">
    <name type="scientific">Symmachiella dynata</name>
    <dbReference type="NCBI Taxonomy" id="2527995"/>
    <lineage>
        <taxon>Bacteria</taxon>
        <taxon>Pseudomonadati</taxon>
        <taxon>Planctomycetota</taxon>
        <taxon>Planctomycetia</taxon>
        <taxon>Planctomycetales</taxon>
        <taxon>Planctomycetaceae</taxon>
        <taxon>Symmachiella</taxon>
    </lineage>
</organism>
<dbReference type="Proteomes" id="UP000319383">
    <property type="component" value="Chromosome"/>
</dbReference>
<keyword evidence="3" id="KW-1185">Reference proteome</keyword>
<sequence length="209" mass="23024">MSLYLLGIFLLLYSLLAGMIFVSYRLRNIPVRLFEGLPTSIPTQLVLLCTVASAGLLAITQHVYWAPLAIVCGIVTSILVKRDVTAGEHARWEATIEELGDNSWVLLQPPLSIIPPTATSSSVFDAYDITNGTFIGTLTREQLQVLIDLEVGKPYKGNDFFFAMPENIEYLAHKGADHQLASMLETHLQKSGEFTLRWVIGDSGDSTVP</sequence>
<protein>
    <submittedName>
        <fullName evidence="2">Uncharacterized protein</fullName>
    </submittedName>
</protein>
<feature type="transmembrane region" description="Helical" evidence="1">
    <location>
        <begin position="36"/>
        <end position="57"/>
    </location>
</feature>
<feature type="transmembrane region" description="Helical" evidence="1">
    <location>
        <begin position="63"/>
        <end position="80"/>
    </location>
</feature>
<keyword evidence="1" id="KW-1133">Transmembrane helix</keyword>
<evidence type="ECO:0000256" key="1">
    <source>
        <dbReference type="SAM" id="Phobius"/>
    </source>
</evidence>
<gene>
    <name evidence="2" type="ORF">Mal52_07200</name>
</gene>